<gene>
    <name evidence="1" type="ORF">PC118_g9237</name>
    <name evidence="2" type="ORF">PC129_g7849</name>
</gene>
<comment type="caution">
    <text evidence="1">The sequence shown here is derived from an EMBL/GenBank/DDBJ whole genome shotgun (WGS) entry which is preliminary data.</text>
</comment>
<dbReference type="EMBL" id="RCML01000249">
    <property type="protein sequence ID" value="KAG2983775.1"/>
    <property type="molecule type" value="Genomic_DNA"/>
</dbReference>
<reference evidence="1" key="1">
    <citation type="submission" date="2018-10" db="EMBL/GenBank/DDBJ databases">
        <title>Effector identification in a new, highly contiguous assembly of the strawberry crown rot pathogen Phytophthora cactorum.</title>
        <authorList>
            <person name="Armitage A.D."/>
            <person name="Nellist C.F."/>
            <person name="Bates H."/>
            <person name="Vickerstaff R.J."/>
            <person name="Harrison R.J."/>
        </authorList>
    </citation>
    <scope>NUCLEOTIDE SEQUENCE</scope>
    <source>
        <strain evidence="1">P415</strain>
        <strain evidence="2">P421</strain>
    </source>
</reference>
<protein>
    <submittedName>
        <fullName evidence="1">Uncharacterized protein</fullName>
    </submittedName>
</protein>
<name>A0A8T1G3Q1_9STRA</name>
<proteinExistence type="predicted"/>
<evidence type="ECO:0000313" key="3">
    <source>
        <dbReference type="Proteomes" id="UP000697107"/>
    </source>
</evidence>
<dbReference type="Proteomes" id="UP000697107">
    <property type="component" value="Unassembled WGS sequence"/>
</dbReference>
<accession>A0A8T1G3Q1</accession>
<sequence length="157" mass="17713">MGMALLLDPRTKRSAKNYLKVPDTPDSHTAKIMDDTMSLLYMEHRELYKRKYGSNEQGHDGASSASSSPSVEILDLTESEMKLLCGEVSEQTEQSVVESTLYKEADALVDKWLALRIEWAEVAKKQYPKKEEGTAVLSKLLMATKSGKRVWNVKRLC</sequence>
<evidence type="ECO:0000313" key="2">
    <source>
        <dbReference type="EMBL" id="KAG3221415.1"/>
    </source>
</evidence>
<dbReference type="VEuPathDB" id="FungiDB:PC110_g11744"/>
<dbReference type="EMBL" id="RCMV01000220">
    <property type="protein sequence ID" value="KAG3221415.1"/>
    <property type="molecule type" value="Genomic_DNA"/>
</dbReference>
<evidence type="ECO:0000313" key="1">
    <source>
        <dbReference type="EMBL" id="KAG2983775.1"/>
    </source>
</evidence>
<dbReference type="Proteomes" id="UP000760860">
    <property type="component" value="Unassembled WGS sequence"/>
</dbReference>
<organism evidence="1 3">
    <name type="scientific">Phytophthora cactorum</name>
    <dbReference type="NCBI Taxonomy" id="29920"/>
    <lineage>
        <taxon>Eukaryota</taxon>
        <taxon>Sar</taxon>
        <taxon>Stramenopiles</taxon>
        <taxon>Oomycota</taxon>
        <taxon>Peronosporomycetes</taxon>
        <taxon>Peronosporales</taxon>
        <taxon>Peronosporaceae</taxon>
        <taxon>Phytophthora</taxon>
    </lineage>
</organism>
<dbReference type="AlphaFoldDB" id="A0A8T1G3Q1"/>